<organism evidence="2 3">
    <name type="scientific">Terrilactibacillus laevilacticus</name>
    <dbReference type="NCBI Taxonomy" id="1380157"/>
    <lineage>
        <taxon>Bacteria</taxon>
        <taxon>Bacillati</taxon>
        <taxon>Bacillota</taxon>
        <taxon>Bacilli</taxon>
        <taxon>Bacillales</taxon>
        <taxon>Bacillaceae</taxon>
        <taxon>Terrilactibacillus</taxon>
    </lineage>
</organism>
<name>A0ABW5PT38_9BACI</name>
<dbReference type="RefSeq" id="WP_141190290.1">
    <property type="nucleotide sequence ID" value="NZ_JBHUMR010000014.1"/>
</dbReference>
<feature type="transmembrane region" description="Helical" evidence="1">
    <location>
        <begin position="21"/>
        <end position="44"/>
    </location>
</feature>
<dbReference type="EMBL" id="JBHUMR010000014">
    <property type="protein sequence ID" value="MFD2617802.1"/>
    <property type="molecule type" value="Genomic_DNA"/>
</dbReference>
<proteinExistence type="predicted"/>
<reference evidence="3" key="1">
    <citation type="journal article" date="2019" name="Int. J. Syst. Evol. Microbiol.">
        <title>The Global Catalogue of Microorganisms (GCM) 10K type strain sequencing project: providing services to taxonomists for standard genome sequencing and annotation.</title>
        <authorList>
            <consortium name="The Broad Institute Genomics Platform"/>
            <consortium name="The Broad Institute Genome Sequencing Center for Infectious Disease"/>
            <person name="Wu L."/>
            <person name="Ma J."/>
        </authorList>
    </citation>
    <scope>NUCLEOTIDE SEQUENCE [LARGE SCALE GENOMIC DNA]</scope>
    <source>
        <strain evidence="3">TISTR 2241</strain>
    </source>
</reference>
<sequence>MKTQSNRESNSRKKGFQFVTYIFLAKLLICIILGGILVIVAVMIQRSLHVNKNTLMTNITSSGYLNNGKTLVLLSKNGTYQYSSGQWHQKKTNHDHPFVVTNRGYYELAGGHLLTKNSKGENIKNVSLPDQSIDLMGAGYNTNMVYLMNAQSTLFYTEGHNEDWKSVQPNGLKGKIKQIALDPENRNKLVILTSDGIYFSQNKGKEFNKIVNNKHITSLTYGKNDEVIAASTEGKSTLLRINTESRMQVPVDLSTVKEDTITHVIQNPENEKELVVITKSDDIFKTDNYGTNWIILAKKGQGLNGGK</sequence>
<dbReference type="Gene3D" id="2.130.10.10">
    <property type="entry name" value="YVTN repeat-like/Quinoprotein amine dehydrogenase"/>
    <property type="match status" value="1"/>
</dbReference>
<comment type="caution">
    <text evidence="2">The sequence shown here is derived from an EMBL/GenBank/DDBJ whole genome shotgun (WGS) entry which is preliminary data.</text>
</comment>
<keyword evidence="1" id="KW-0472">Membrane</keyword>
<accession>A0ABW5PT38</accession>
<keyword evidence="3" id="KW-1185">Reference proteome</keyword>
<evidence type="ECO:0000256" key="1">
    <source>
        <dbReference type="SAM" id="Phobius"/>
    </source>
</evidence>
<protein>
    <submittedName>
        <fullName evidence="2">Uncharacterized protein</fullName>
    </submittedName>
</protein>
<evidence type="ECO:0000313" key="3">
    <source>
        <dbReference type="Proteomes" id="UP001597458"/>
    </source>
</evidence>
<gene>
    <name evidence="2" type="ORF">ACFSTF_10845</name>
</gene>
<dbReference type="Proteomes" id="UP001597458">
    <property type="component" value="Unassembled WGS sequence"/>
</dbReference>
<keyword evidence="1" id="KW-0812">Transmembrane</keyword>
<keyword evidence="1" id="KW-1133">Transmembrane helix</keyword>
<dbReference type="SUPFAM" id="SSF110296">
    <property type="entry name" value="Oligoxyloglucan reducing end-specific cellobiohydrolase"/>
    <property type="match status" value="1"/>
</dbReference>
<dbReference type="InterPro" id="IPR015943">
    <property type="entry name" value="WD40/YVTN_repeat-like_dom_sf"/>
</dbReference>
<evidence type="ECO:0000313" key="2">
    <source>
        <dbReference type="EMBL" id="MFD2617802.1"/>
    </source>
</evidence>